<dbReference type="Proteomes" id="UP000095286">
    <property type="component" value="Unplaced"/>
</dbReference>
<name>A0AC35U2K4_9BILA</name>
<protein>
    <submittedName>
        <fullName evidence="2">Piezo_RRas_bdg domain-containing protein</fullName>
    </submittedName>
</protein>
<organism evidence="1 2">
    <name type="scientific">Rhabditophanes sp. KR3021</name>
    <dbReference type="NCBI Taxonomy" id="114890"/>
    <lineage>
        <taxon>Eukaryota</taxon>
        <taxon>Metazoa</taxon>
        <taxon>Ecdysozoa</taxon>
        <taxon>Nematoda</taxon>
        <taxon>Chromadorea</taxon>
        <taxon>Rhabditida</taxon>
        <taxon>Tylenchina</taxon>
        <taxon>Panagrolaimomorpha</taxon>
        <taxon>Strongyloidoidea</taxon>
        <taxon>Alloionematidae</taxon>
        <taxon>Rhabditophanes</taxon>
    </lineage>
</organism>
<evidence type="ECO:0000313" key="1">
    <source>
        <dbReference type="Proteomes" id="UP000095286"/>
    </source>
</evidence>
<accession>A0AC35U2K4</accession>
<proteinExistence type="predicted"/>
<sequence>MLICAMLHMDIHGFLNVIWVIVIAFRNRSSLCMLEYRVEMILCNRGASLKDKLINEQMIFQQRNEKLKLEMIKMKASKIKEEYFRQQRFCGENCFTPTSYYEAIRSGDYYMFAGEPVADDFVETEYEVFPEVDPGCTGSHEGINLILANQSKSLQNIHTTEEAVDAEGVLKTAISIQAANVEGNFLLNKLKTMSLELAVTLNNFTKEYRYIAHALKSEKKLLKTNLRAELYDCARSLKSIRDAWELNKTDQNIELEDLVVVKKDYYIRWNERNTFSRLFSAVRFFLRSNTDILCYMLAFCATASCGSVAIPLGLMVLLWGSLTPLRPSKKFWIAMILYTQALIILKFFLIATQVLELNFENEKIDITSDSVTWLQLSGLIKPRSLWDVLLLISLFFHRYNLRRLGLWKEKKIYIQTAFAAPDESYEFDVESSQLMGNITKKPKARSFIEKSFSNLFNPKYRVIKDLYPWMFFVDVISFFIVVFGYKYFGDGSTGNIINDISENRVPITFVIMVIAMSFMFVIDRALYLQKSKVGKFIYHLMTIFFIHLWLFFLLPTITLISPNLNKACFLLYLTKGIYLLISAWTIRNGYPNLCSGNLFTHNYNLFNKISFKIFCNIPFLFEIRNTIDWTFTDTSMPLFHYFDLENYKAIFYDLKCERLEEQKQGKPRGVAIKAFSKYMMGLPMVIILILLIWIPLLAFAMVNTIGISVPLEKVEMTINVEGYPSLYQMEVQGVDITNLQMNEYNNFLANVPNIKHSMKPQKFLSRVKRAVSFIKSFSPHDIYRISFRPESENYWLISNHSKNALYSKLLLKERVKIEVDFKVIRERSSSKNEPQQHTTVFSYELKENTTARTALANALKNTDSDSSDVILQSIMPFFITIPIAGEVSPTNQILQLFANDYDISKAFMNLSLAKHNDKNHFSTWSIKTFSNLYNLTDSSYTSRTNNGQHIQMIAFVDRIYPSFINSYLSGGLLAMYVGLVLVIHKAIRSFLTHQPLDVMISQIPNPDYLLKICHDIYLVREVKNFELEQDLFSKFLFLLRSPATLIQWTRHKIKMD</sequence>
<evidence type="ECO:0000313" key="2">
    <source>
        <dbReference type="WBParaSite" id="RSKR_0000681200.1"/>
    </source>
</evidence>
<dbReference type="WBParaSite" id="RSKR_0000681200.1">
    <property type="protein sequence ID" value="RSKR_0000681200.1"/>
    <property type="gene ID" value="RSKR_0000681200"/>
</dbReference>
<reference evidence="2" key="1">
    <citation type="submission" date="2016-11" db="UniProtKB">
        <authorList>
            <consortium name="WormBaseParasite"/>
        </authorList>
    </citation>
    <scope>IDENTIFICATION</scope>
    <source>
        <strain evidence="2">KR3021</strain>
    </source>
</reference>